<reference evidence="2 3" key="1">
    <citation type="journal article" date="2019" name="Int. J. Syst. Evol. Microbiol.">
        <title>The Global Catalogue of Microorganisms (GCM) 10K type strain sequencing project: providing services to taxonomists for standard genome sequencing and annotation.</title>
        <authorList>
            <consortium name="The Broad Institute Genomics Platform"/>
            <consortium name="The Broad Institute Genome Sequencing Center for Infectious Disease"/>
            <person name="Wu L."/>
            <person name="Ma J."/>
        </authorList>
    </citation>
    <scope>NUCLEOTIDE SEQUENCE [LARGE SCALE GENOMIC DNA]</scope>
    <source>
        <strain evidence="2 3">IBRC-M 10256</strain>
    </source>
</reference>
<dbReference type="PROSITE" id="PS50076">
    <property type="entry name" value="DNAJ_2"/>
    <property type="match status" value="1"/>
</dbReference>
<dbReference type="CDD" id="cd06257">
    <property type="entry name" value="DnaJ"/>
    <property type="match status" value="1"/>
</dbReference>
<dbReference type="RefSeq" id="WP_256531702.1">
    <property type="nucleotide sequence ID" value="NZ_CP101824.1"/>
</dbReference>
<evidence type="ECO:0000259" key="1">
    <source>
        <dbReference type="PROSITE" id="PS50076"/>
    </source>
</evidence>
<dbReference type="SUPFAM" id="SSF46565">
    <property type="entry name" value="Chaperone J-domain"/>
    <property type="match status" value="1"/>
</dbReference>
<comment type="caution">
    <text evidence="2">The sequence shown here is derived from an EMBL/GenBank/DDBJ whole genome shotgun (WGS) entry which is preliminary data.</text>
</comment>
<accession>A0ABD5NK22</accession>
<dbReference type="EMBL" id="JBHSAQ010000001">
    <property type="protein sequence ID" value="MFC3957376.1"/>
    <property type="molecule type" value="Genomic_DNA"/>
</dbReference>
<dbReference type="InterPro" id="IPR001623">
    <property type="entry name" value="DnaJ_domain"/>
</dbReference>
<dbReference type="GeneID" id="73904454"/>
<dbReference type="Gene3D" id="1.10.287.110">
    <property type="entry name" value="DnaJ domain"/>
    <property type="match status" value="1"/>
</dbReference>
<dbReference type="SMART" id="SM00271">
    <property type="entry name" value="DnaJ"/>
    <property type="match status" value="1"/>
</dbReference>
<evidence type="ECO:0000313" key="3">
    <source>
        <dbReference type="Proteomes" id="UP001595846"/>
    </source>
</evidence>
<keyword evidence="3" id="KW-1185">Reference proteome</keyword>
<dbReference type="InterPro" id="IPR036869">
    <property type="entry name" value="J_dom_sf"/>
</dbReference>
<dbReference type="Proteomes" id="UP001595846">
    <property type="component" value="Unassembled WGS sequence"/>
</dbReference>
<sequence>MERPSEILGVSPDASIATIRDRYRELLTDHHPDQGGRRERFLEIKRAYEELTGERPPAGTTSRALSAEPIRPDAPTFDAEAVERVTVTPSVTGELLTLSLVGFADSIDVGRLAATPGIGSTLDRPVACFEVFNTGSQACQWRGPSETRFIGTDGFMYEAASLLAPGRSSLPDDWWPGPTTLEPGTGLRAVVVADELQNDATVDRIVYTQRGATAGGSTTERYLFELDREARTRLDPLPFDVESE</sequence>
<organism evidence="2 3">
    <name type="scientific">Halovivax cerinus</name>
    <dbReference type="NCBI Taxonomy" id="1487865"/>
    <lineage>
        <taxon>Archaea</taxon>
        <taxon>Methanobacteriati</taxon>
        <taxon>Methanobacteriota</taxon>
        <taxon>Stenosarchaea group</taxon>
        <taxon>Halobacteria</taxon>
        <taxon>Halobacteriales</taxon>
        <taxon>Natrialbaceae</taxon>
        <taxon>Halovivax</taxon>
    </lineage>
</organism>
<evidence type="ECO:0000313" key="2">
    <source>
        <dbReference type="EMBL" id="MFC3957376.1"/>
    </source>
</evidence>
<protein>
    <submittedName>
        <fullName evidence="2">J domain-containing protein</fullName>
    </submittedName>
</protein>
<dbReference type="Pfam" id="PF00226">
    <property type="entry name" value="DnaJ"/>
    <property type="match status" value="1"/>
</dbReference>
<proteinExistence type="predicted"/>
<gene>
    <name evidence="2" type="ORF">ACFOUR_03175</name>
</gene>
<dbReference type="AlphaFoldDB" id="A0ABD5NK22"/>
<name>A0ABD5NK22_9EURY</name>
<feature type="domain" description="J" evidence="1">
    <location>
        <begin position="3"/>
        <end position="56"/>
    </location>
</feature>